<reference evidence="2 3" key="1">
    <citation type="submission" date="2019-01" db="EMBL/GenBank/DDBJ databases">
        <title>Coherence of Microcystis species and biogeography revealed through population genomics.</title>
        <authorList>
            <person name="Perez-Carrascal O.M."/>
            <person name="Terrat Y."/>
            <person name="Giani A."/>
            <person name="Fortin N."/>
            <person name="Tromas N."/>
            <person name="Shapiro B.J."/>
        </authorList>
    </citation>
    <scope>NUCLEOTIDE SEQUENCE [LARGE SCALE GENOMIC DNA]</scope>
    <source>
        <strain evidence="2">Mp_MB_F_20051200_S9</strain>
    </source>
</reference>
<dbReference type="PANTHER" id="PTHR33877:SF1">
    <property type="entry name" value="TYPE IV METHYL-DIRECTED RESTRICTION ENZYME ECOKMCRA"/>
    <property type="match status" value="1"/>
</dbReference>
<accession>A0A552PM34</accession>
<dbReference type="InterPro" id="IPR052892">
    <property type="entry name" value="NA-targeting_endonuclease"/>
</dbReference>
<dbReference type="InterPro" id="IPR002711">
    <property type="entry name" value="HNH"/>
</dbReference>
<keyword evidence="2" id="KW-0540">Nuclease</keyword>
<name>A0A552PM34_9CHRO</name>
<dbReference type="Gene3D" id="1.10.30.50">
    <property type="match status" value="1"/>
</dbReference>
<dbReference type="PANTHER" id="PTHR33877">
    <property type="entry name" value="SLL1193 PROTEIN"/>
    <property type="match status" value="1"/>
</dbReference>
<organism evidence="2 3">
    <name type="scientific">Microcystis panniformis Mp_MB_F_20051200_S9</name>
    <dbReference type="NCBI Taxonomy" id="2486223"/>
    <lineage>
        <taxon>Bacteria</taxon>
        <taxon>Bacillati</taxon>
        <taxon>Cyanobacteriota</taxon>
        <taxon>Cyanophyceae</taxon>
        <taxon>Oscillatoriophycideae</taxon>
        <taxon>Chroococcales</taxon>
        <taxon>Microcystaceae</taxon>
        <taxon>Microcystis</taxon>
    </lineage>
</organism>
<evidence type="ECO:0000313" key="3">
    <source>
        <dbReference type="Proteomes" id="UP000317165"/>
    </source>
</evidence>
<dbReference type="Pfam" id="PF01844">
    <property type="entry name" value="HNH"/>
    <property type="match status" value="1"/>
</dbReference>
<dbReference type="SMART" id="SM00507">
    <property type="entry name" value="HNHc"/>
    <property type="match status" value="1"/>
</dbReference>
<sequence>MTINEPTRQLVRRRANYLCEYCHSPEQSSSDIFTIDHLLPRSLDGSDAPDNLALACRRCNERRYNFTTAIDPQTGEEVAIFNPRLQLWNDHFIWINKGLIIIGTTPTGRATCVRLDLNDQFHNQGFIQESRQLWIKGGWHPPQEDLCLK</sequence>
<dbReference type="AlphaFoldDB" id="A0A552PM34"/>
<protein>
    <submittedName>
        <fullName evidence="2">HNH endonuclease</fullName>
    </submittedName>
</protein>
<proteinExistence type="predicted"/>
<dbReference type="GO" id="GO:0004519">
    <property type="term" value="F:endonuclease activity"/>
    <property type="evidence" value="ECO:0007669"/>
    <property type="project" value="UniProtKB-KW"/>
</dbReference>
<gene>
    <name evidence="2" type="ORF">EWV53_19570</name>
</gene>
<dbReference type="EMBL" id="SFAC01000232">
    <property type="protein sequence ID" value="TRV58050.1"/>
    <property type="molecule type" value="Genomic_DNA"/>
</dbReference>
<dbReference type="InterPro" id="IPR003615">
    <property type="entry name" value="HNH_nuc"/>
</dbReference>
<dbReference type="GO" id="GO:0008270">
    <property type="term" value="F:zinc ion binding"/>
    <property type="evidence" value="ECO:0007669"/>
    <property type="project" value="InterPro"/>
</dbReference>
<dbReference type="CDD" id="cd00085">
    <property type="entry name" value="HNHc"/>
    <property type="match status" value="1"/>
</dbReference>
<evidence type="ECO:0000259" key="1">
    <source>
        <dbReference type="SMART" id="SM00507"/>
    </source>
</evidence>
<evidence type="ECO:0000313" key="2">
    <source>
        <dbReference type="EMBL" id="TRV58050.1"/>
    </source>
</evidence>
<keyword evidence="2" id="KW-0255">Endonuclease</keyword>
<dbReference type="GO" id="GO:0003676">
    <property type="term" value="F:nucleic acid binding"/>
    <property type="evidence" value="ECO:0007669"/>
    <property type="project" value="InterPro"/>
</dbReference>
<feature type="domain" description="HNH nuclease" evidence="1">
    <location>
        <begin position="6"/>
        <end position="61"/>
    </location>
</feature>
<comment type="caution">
    <text evidence="2">The sequence shown here is derived from an EMBL/GenBank/DDBJ whole genome shotgun (WGS) entry which is preliminary data.</text>
</comment>
<keyword evidence="2" id="KW-0378">Hydrolase</keyword>
<dbReference type="Proteomes" id="UP000317165">
    <property type="component" value="Unassembled WGS sequence"/>
</dbReference>